<organism evidence="2 3">
    <name type="scientific">Stentor coeruleus</name>
    <dbReference type="NCBI Taxonomy" id="5963"/>
    <lineage>
        <taxon>Eukaryota</taxon>
        <taxon>Sar</taxon>
        <taxon>Alveolata</taxon>
        <taxon>Ciliophora</taxon>
        <taxon>Postciliodesmatophora</taxon>
        <taxon>Heterotrichea</taxon>
        <taxon>Heterotrichida</taxon>
        <taxon>Stentoridae</taxon>
        <taxon>Stentor</taxon>
    </lineage>
</organism>
<dbReference type="Gene3D" id="3.40.50.410">
    <property type="entry name" value="von Willebrand factor, type A domain"/>
    <property type="match status" value="1"/>
</dbReference>
<keyword evidence="1" id="KW-0472">Membrane</keyword>
<protein>
    <recommendedName>
        <fullName evidence="4">VWFA domain-containing protein</fullName>
    </recommendedName>
</protein>
<dbReference type="Gene3D" id="1.25.40.10">
    <property type="entry name" value="Tetratricopeptide repeat domain"/>
    <property type="match status" value="1"/>
</dbReference>
<keyword evidence="1" id="KW-0812">Transmembrane</keyword>
<evidence type="ECO:0008006" key="4">
    <source>
        <dbReference type="Google" id="ProtNLM"/>
    </source>
</evidence>
<name>A0A1R2CLW2_9CILI</name>
<feature type="transmembrane region" description="Helical" evidence="1">
    <location>
        <begin position="415"/>
        <end position="434"/>
    </location>
</feature>
<dbReference type="Proteomes" id="UP000187209">
    <property type="component" value="Unassembled WGS sequence"/>
</dbReference>
<sequence length="905" mass="103114">MAKDLRTRVTLAIIIPLILGMLIIAAVSCVPMYIEYRNYIKSYDKHMMSNEKHTMTQLGKVLATRESYGVLFLSAALAQLSANLIIYYSYGRIANGTLGPQTIYSLESNWNNTFNAGYAYSEDDSNKYNQDKYFLTSSYLYYLIQPIGMIEKMYPKFKITPHITFDNGYFAYYPSSEMDFNKVKNESDWKNATRSLWWNTSLTYLNYQQLVSWLPSSLTNQSMVCRSVSLSPSSISKSQSILPCISFSLDSVKDLQLSLKTGRYETFYISDSNCTIYTPIKNTNINFCEENFNFDCHDCNCSHNETQTPNKIISESSRSLVYPLLKDTYQEPEENMIDLADALSDHNGKINTALEYTISKSDTYVMTISPLNISLPLLQDSTKYFSIALKNKKNSMSQSFNELTKKLNSTTMTEICVFSAILLILIILVCTLSYKATSQVIAPIDDLLNILKRLHHDLGVDVKSHAKRGPPEIIDLYEVFDRLRIILRFEDSQLFQDSTYAMMNYAQALKLFHSFNNQKAKEVCFEEMGNIHMSAGRFMEAAMNYLSSLHIAEEDPTSTSKDLAKKRMNTAKAMILSNAKIQRAKEFFLEAIHYYDSQENSIRIEAYIEYIECMLIINQDVENNMMTLKDLLQKSNDTTESSIFLQKFYYLKGLQAYNIKNYKIAGELITESLENFPYFDRITREKSLKLLEKIFSKLKISNIQVAALKKAMEPSPKDVVVAIDSKIGGAVNDEMLTQAINYMVGPMDRVSFLQFDENCQILCNLTKLPRKRCSTCSSIFDLRNICVLNDAIEAGITQISCLKSLIPQSFLSNELERKEWIIVITHGEDIGSNTTHKKLLRKLYKSSCSLVIVAVTPDEQAVSKLRQLVEVTPNGLLIMINDFSDIESGLLEAAAYVSPSKDIFV</sequence>
<accession>A0A1R2CLW2</accession>
<dbReference type="PROSITE" id="PS51257">
    <property type="entry name" value="PROKAR_LIPOPROTEIN"/>
    <property type="match status" value="1"/>
</dbReference>
<evidence type="ECO:0000256" key="1">
    <source>
        <dbReference type="SAM" id="Phobius"/>
    </source>
</evidence>
<evidence type="ECO:0000313" key="3">
    <source>
        <dbReference type="Proteomes" id="UP000187209"/>
    </source>
</evidence>
<keyword evidence="1" id="KW-1133">Transmembrane helix</keyword>
<dbReference type="InterPro" id="IPR011990">
    <property type="entry name" value="TPR-like_helical_dom_sf"/>
</dbReference>
<keyword evidence="3" id="KW-1185">Reference proteome</keyword>
<feature type="transmembrane region" description="Helical" evidence="1">
    <location>
        <begin position="68"/>
        <end position="90"/>
    </location>
</feature>
<comment type="caution">
    <text evidence="2">The sequence shown here is derived from an EMBL/GenBank/DDBJ whole genome shotgun (WGS) entry which is preliminary data.</text>
</comment>
<feature type="transmembrane region" description="Helical" evidence="1">
    <location>
        <begin position="12"/>
        <end position="34"/>
    </location>
</feature>
<evidence type="ECO:0000313" key="2">
    <source>
        <dbReference type="EMBL" id="OMJ90009.1"/>
    </source>
</evidence>
<dbReference type="InterPro" id="IPR036465">
    <property type="entry name" value="vWFA_dom_sf"/>
</dbReference>
<gene>
    <name evidence="2" type="ORF">SteCoe_7686</name>
</gene>
<proteinExistence type="predicted"/>
<reference evidence="2 3" key="1">
    <citation type="submission" date="2016-11" db="EMBL/GenBank/DDBJ databases">
        <title>The macronuclear genome of Stentor coeruleus: a giant cell with tiny introns.</title>
        <authorList>
            <person name="Slabodnick M."/>
            <person name="Ruby J.G."/>
            <person name="Reiff S.B."/>
            <person name="Swart E.C."/>
            <person name="Gosai S."/>
            <person name="Prabakaran S."/>
            <person name="Witkowska E."/>
            <person name="Larue G.E."/>
            <person name="Fisher S."/>
            <person name="Freeman R.M."/>
            <person name="Gunawardena J."/>
            <person name="Chu W."/>
            <person name="Stover N.A."/>
            <person name="Gregory B.D."/>
            <person name="Nowacki M."/>
            <person name="Derisi J."/>
            <person name="Roy S.W."/>
            <person name="Marshall W.F."/>
            <person name="Sood P."/>
        </authorList>
    </citation>
    <scope>NUCLEOTIDE SEQUENCE [LARGE SCALE GENOMIC DNA]</scope>
    <source>
        <strain evidence="2">WM001</strain>
    </source>
</reference>
<dbReference type="AlphaFoldDB" id="A0A1R2CLW2"/>
<dbReference type="EMBL" id="MPUH01000112">
    <property type="protein sequence ID" value="OMJ90009.1"/>
    <property type="molecule type" value="Genomic_DNA"/>
</dbReference>
<dbReference type="SUPFAM" id="SSF53300">
    <property type="entry name" value="vWA-like"/>
    <property type="match status" value="1"/>
</dbReference>